<dbReference type="InterPro" id="IPR018309">
    <property type="entry name" value="Tscrpt_reg_PadR_C"/>
</dbReference>
<protein>
    <submittedName>
        <fullName evidence="3">PadR family transcriptional regulator</fullName>
    </submittedName>
</protein>
<name>A0A2M7T7V2_9ACTN</name>
<organism evidence="3 4">
    <name type="scientific">Candidatus Aquicultor secundus</name>
    <dbReference type="NCBI Taxonomy" id="1973895"/>
    <lineage>
        <taxon>Bacteria</taxon>
        <taxon>Bacillati</taxon>
        <taxon>Actinomycetota</taxon>
        <taxon>Candidatus Aquicultoria</taxon>
        <taxon>Candidatus Aquicultorales</taxon>
        <taxon>Candidatus Aquicultoraceae</taxon>
        <taxon>Candidatus Aquicultor</taxon>
    </lineage>
</organism>
<dbReference type="PANTHER" id="PTHR43252">
    <property type="entry name" value="TRANSCRIPTIONAL REGULATOR YQJI"/>
    <property type="match status" value="1"/>
</dbReference>
<proteinExistence type="predicted"/>
<evidence type="ECO:0000259" key="2">
    <source>
        <dbReference type="Pfam" id="PF10400"/>
    </source>
</evidence>
<feature type="domain" description="Transcription regulator PadR C-terminal" evidence="2">
    <location>
        <begin position="92"/>
        <end position="154"/>
    </location>
</feature>
<sequence>MSVKHGLLGLLAKQPQNGYELKNSFDEIAGGFWDVNFGQIYTTIDRLIKDGLAVSVSEGDEGAERRVYQITPKGVKEFKDWLVKPMVKVRPLRDEIFVKLAFMDPLDKEAMLQLLAEQRQMYLAKMAELTRKKYLLSRQAANRDILMTDLLLDAALFHADA</sequence>
<dbReference type="PANTHER" id="PTHR43252:SF6">
    <property type="entry name" value="NEGATIVE TRANSCRIPTION REGULATOR PADR"/>
    <property type="match status" value="1"/>
</dbReference>
<gene>
    <name evidence="3" type="ORF">COY37_05895</name>
</gene>
<reference evidence="4" key="1">
    <citation type="submission" date="2017-09" db="EMBL/GenBank/DDBJ databases">
        <title>Depth-based differentiation of microbial function through sediment-hosted aquifers and enrichment of novel symbionts in the deep terrestrial subsurface.</title>
        <authorList>
            <person name="Probst A.J."/>
            <person name="Ladd B."/>
            <person name="Jarett J.K."/>
            <person name="Geller-Mcgrath D.E."/>
            <person name="Sieber C.M.K."/>
            <person name="Emerson J.B."/>
            <person name="Anantharaman K."/>
            <person name="Thomas B.C."/>
            <person name="Malmstrom R."/>
            <person name="Stieglmeier M."/>
            <person name="Klingl A."/>
            <person name="Woyke T."/>
            <person name="Ryan C.M."/>
            <person name="Banfield J.F."/>
        </authorList>
    </citation>
    <scope>NUCLEOTIDE SEQUENCE [LARGE SCALE GENOMIC DNA]</scope>
</reference>
<feature type="non-terminal residue" evidence="3">
    <location>
        <position position="161"/>
    </location>
</feature>
<evidence type="ECO:0000259" key="1">
    <source>
        <dbReference type="Pfam" id="PF03551"/>
    </source>
</evidence>
<comment type="caution">
    <text evidence="3">The sequence shown here is derived from an EMBL/GenBank/DDBJ whole genome shotgun (WGS) entry which is preliminary data.</text>
</comment>
<dbReference type="Gene3D" id="1.10.10.10">
    <property type="entry name" value="Winged helix-like DNA-binding domain superfamily/Winged helix DNA-binding domain"/>
    <property type="match status" value="1"/>
</dbReference>
<dbReference type="RefSeq" id="WP_286976700.1">
    <property type="nucleotide sequence ID" value="NZ_PFNG01000143.1"/>
</dbReference>
<dbReference type="AlphaFoldDB" id="A0A2M7T7V2"/>
<evidence type="ECO:0000313" key="3">
    <source>
        <dbReference type="EMBL" id="PIZ38604.1"/>
    </source>
</evidence>
<dbReference type="SUPFAM" id="SSF46785">
    <property type="entry name" value="Winged helix' DNA-binding domain"/>
    <property type="match status" value="1"/>
</dbReference>
<dbReference type="EMBL" id="PFNG01000143">
    <property type="protein sequence ID" value="PIZ38604.1"/>
    <property type="molecule type" value="Genomic_DNA"/>
</dbReference>
<dbReference type="Proteomes" id="UP000230956">
    <property type="component" value="Unassembled WGS sequence"/>
</dbReference>
<evidence type="ECO:0000313" key="4">
    <source>
        <dbReference type="Proteomes" id="UP000230956"/>
    </source>
</evidence>
<dbReference type="InterPro" id="IPR036390">
    <property type="entry name" value="WH_DNA-bd_sf"/>
</dbReference>
<feature type="domain" description="Transcription regulator PadR N-terminal" evidence="1">
    <location>
        <begin position="7"/>
        <end position="79"/>
    </location>
</feature>
<dbReference type="Pfam" id="PF10400">
    <property type="entry name" value="Vir_act_alpha_C"/>
    <property type="match status" value="1"/>
</dbReference>
<accession>A0A2M7T7V2</accession>
<dbReference type="InterPro" id="IPR036388">
    <property type="entry name" value="WH-like_DNA-bd_sf"/>
</dbReference>
<dbReference type="InterPro" id="IPR005149">
    <property type="entry name" value="Tscrpt_reg_PadR_N"/>
</dbReference>
<dbReference type="Pfam" id="PF03551">
    <property type="entry name" value="PadR"/>
    <property type="match status" value="1"/>
</dbReference>